<evidence type="ECO:0008006" key="3">
    <source>
        <dbReference type="Google" id="ProtNLM"/>
    </source>
</evidence>
<dbReference type="RefSeq" id="WP_156643311.1">
    <property type="nucleotide sequence ID" value="NZ_WOXT01000006.1"/>
</dbReference>
<comment type="caution">
    <text evidence="1">The sequence shown here is derived from an EMBL/GenBank/DDBJ whole genome shotgun (WGS) entry which is preliminary data.</text>
</comment>
<gene>
    <name evidence="1" type="ORF">GN331_16095</name>
</gene>
<name>A0A7C9LNC8_9GAMM</name>
<evidence type="ECO:0000313" key="2">
    <source>
        <dbReference type="Proteomes" id="UP000479692"/>
    </source>
</evidence>
<organism evidence="1 2">
    <name type="scientific">Noviluteimonas gilva</name>
    <dbReference type="NCBI Taxonomy" id="2682097"/>
    <lineage>
        <taxon>Bacteria</taxon>
        <taxon>Pseudomonadati</taxon>
        <taxon>Pseudomonadota</taxon>
        <taxon>Gammaproteobacteria</taxon>
        <taxon>Lysobacterales</taxon>
        <taxon>Lysobacteraceae</taxon>
        <taxon>Noviluteimonas</taxon>
    </lineage>
</organism>
<dbReference type="EMBL" id="WOXT01000006">
    <property type="protein sequence ID" value="MUV15724.1"/>
    <property type="molecule type" value="Genomic_DNA"/>
</dbReference>
<proteinExistence type="predicted"/>
<protein>
    <recommendedName>
        <fullName evidence="3">YCII-related domain-containing protein</fullName>
    </recommendedName>
</protein>
<keyword evidence="2" id="KW-1185">Reference proteome</keyword>
<dbReference type="Proteomes" id="UP000479692">
    <property type="component" value="Unassembled WGS sequence"/>
</dbReference>
<reference evidence="1 2" key="1">
    <citation type="submission" date="2019-12" db="EMBL/GenBank/DDBJ databases">
        <authorList>
            <person name="Xu J."/>
        </authorList>
    </citation>
    <scope>NUCLEOTIDE SEQUENCE [LARGE SCALE GENOMIC DNA]</scope>
    <source>
        <strain evidence="1 2">HX-5-24</strain>
    </source>
</reference>
<accession>A0A7C9LNC8</accession>
<evidence type="ECO:0000313" key="1">
    <source>
        <dbReference type="EMBL" id="MUV15724.1"/>
    </source>
</evidence>
<dbReference type="AlphaFoldDB" id="A0A7C9LNC8"/>
<sequence length="116" mass="12590">MASYLAIFTGSPESRAPWDALPEATRKAREQEGIAAWKTWMETHHGAVEDHGAPLGKTLRVDKQGVQPIRNAMAAFVVVQAPSHEAAARMFEGHPHFTIFPGDGVEVMECLPMPGG</sequence>